<protein>
    <submittedName>
        <fullName evidence="4">Tetratricopeptide repeat protein</fullName>
    </submittedName>
</protein>
<dbReference type="GO" id="GO:0032991">
    <property type="term" value="C:protein-containing complex"/>
    <property type="evidence" value="ECO:0007669"/>
    <property type="project" value="UniProtKB-ARBA"/>
</dbReference>
<sequence length="809" mass="92400">MDSNLPGKLAITYPFDGAVFPSEFPEPSILWTDHNRKSKQWLVLLKTDSLDLYSEVVNSNRWKPTPEIWNNLKRVAKSKNIEIRVAGIDPDEKNKLQSGISVQITISKDSVNSPIFYRAVPLPFKYATSHLDSIKYMLGDISSTANPKPLLENLPVCGNCHSFSPDGKQFAMDVDAFGDKGSYLIANVEKKVEMSPEKFITWSDFQEKSTMALLSQISPNGKYVLSTLDDNEIFESRDHPEYSQLFFPIKGILALYDIEKKEFKALRGADDTMFVQSNSHWAPDNKTIYFARSKAIQRKESGMTFGTGIYDINKFQAVRDSFLKGKKHFKFDLMKLAFNNGAGGKPEYIPGASQNDKSNYFPKISPDGRWMIFCQAEDYMLLQPDSKLYIMPTDGSAVPRVMNCNTNNMNSWHSWSPNGKWIVFSSKYFGAYTQLFLAHVDENGMDAPPVWLEYFYVNNRAANIPEFVNIDFQSWDKISDNFSQVADYNVRGTSKAQFGDFQGAINDFNKALQVKANDDQAYANRGKAKDELNDLEGALADLNRAIELDPLNHDYYIHRGNTKIKLNDFTGAINDCSSAIALNPKDETLYAHRSSVYRKVNQLGKALHDISTAIKLKPEYTLYYVHKSAILNLMDRRSDAIYEMNKALRIEPGNIQHLTITGQYYFQDNQPLKAVAAFKKAIDLNPEYFKAYKELASFYDQRNNFDEALRNYNSAIKYCEKEDLNELTILYNNRGTLFGKHNQFEKAINDFNQALSYSPNFTDAYSNRAFAWFNSGKYDDALNDCNLALQIEPNFQKAKVIREMILEKR</sequence>
<dbReference type="InterPro" id="IPR050498">
    <property type="entry name" value="Ycf3"/>
</dbReference>
<dbReference type="PROSITE" id="PS50005">
    <property type="entry name" value="TPR"/>
    <property type="match status" value="8"/>
</dbReference>
<proteinExistence type="predicted"/>
<dbReference type="PROSITE" id="PS50293">
    <property type="entry name" value="TPR_REGION"/>
    <property type="match status" value="1"/>
</dbReference>
<organism evidence="4 5">
    <name type="scientific">Draconibacterium aestuarii</name>
    <dbReference type="NCBI Taxonomy" id="2998507"/>
    <lineage>
        <taxon>Bacteria</taxon>
        <taxon>Pseudomonadati</taxon>
        <taxon>Bacteroidota</taxon>
        <taxon>Bacteroidia</taxon>
        <taxon>Marinilabiliales</taxon>
        <taxon>Prolixibacteraceae</taxon>
        <taxon>Draconibacterium</taxon>
    </lineage>
</organism>
<accession>A0A9X3J9C7</accession>
<dbReference type="SMART" id="SM00028">
    <property type="entry name" value="TPR"/>
    <property type="match status" value="9"/>
</dbReference>
<gene>
    <name evidence="4" type="ORF">OU798_19980</name>
</gene>
<dbReference type="Gene3D" id="2.120.10.30">
    <property type="entry name" value="TolB, C-terminal domain"/>
    <property type="match status" value="1"/>
</dbReference>
<dbReference type="PANTHER" id="PTHR44858:SF1">
    <property type="entry name" value="UDP-N-ACETYLGLUCOSAMINE--PEPTIDE N-ACETYLGLUCOSAMINYLTRANSFERASE SPINDLY-RELATED"/>
    <property type="match status" value="1"/>
</dbReference>
<feature type="repeat" description="TPR" evidence="3">
    <location>
        <begin position="519"/>
        <end position="552"/>
    </location>
</feature>
<dbReference type="RefSeq" id="WP_343334963.1">
    <property type="nucleotide sequence ID" value="NZ_JAPOHD010000061.1"/>
</dbReference>
<dbReference type="Pfam" id="PF13432">
    <property type="entry name" value="TPR_16"/>
    <property type="match status" value="1"/>
</dbReference>
<feature type="repeat" description="TPR" evidence="3">
    <location>
        <begin position="728"/>
        <end position="761"/>
    </location>
</feature>
<feature type="repeat" description="TPR" evidence="3">
    <location>
        <begin position="587"/>
        <end position="620"/>
    </location>
</feature>
<dbReference type="SUPFAM" id="SSF48452">
    <property type="entry name" value="TPR-like"/>
    <property type="match status" value="2"/>
</dbReference>
<dbReference type="InterPro" id="IPR011659">
    <property type="entry name" value="WD40"/>
</dbReference>
<reference evidence="4" key="1">
    <citation type="submission" date="2022-11" db="EMBL/GenBank/DDBJ databases">
        <title>Marilongibacter aestuarii gen. nov., sp. nov., isolated from tidal flat sediment.</title>
        <authorList>
            <person name="Jiayan W."/>
        </authorList>
    </citation>
    <scope>NUCLEOTIDE SEQUENCE</scope>
    <source>
        <strain evidence="4">Z1-6</strain>
    </source>
</reference>
<dbReference type="Pfam" id="PF07676">
    <property type="entry name" value="PD40"/>
    <property type="match status" value="1"/>
</dbReference>
<keyword evidence="5" id="KW-1185">Reference proteome</keyword>
<dbReference type="Proteomes" id="UP001145087">
    <property type="component" value="Unassembled WGS sequence"/>
</dbReference>
<dbReference type="Gene3D" id="1.25.40.10">
    <property type="entry name" value="Tetratricopeptide repeat domain"/>
    <property type="match status" value="4"/>
</dbReference>
<feature type="repeat" description="TPR" evidence="3">
    <location>
        <begin position="689"/>
        <end position="722"/>
    </location>
</feature>
<name>A0A9X3J9C7_9BACT</name>
<dbReference type="Pfam" id="PF09295">
    <property type="entry name" value="ChAPs"/>
    <property type="match status" value="1"/>
</dbReference>
<evidence type="ECO:0000256" key="3">
    <source>
        <dbReference type="PROSITE-ProRule" id="PRU00339"/>
    </source>
</evidence>
<keyword evidence="2 3" id="KW-0802">TPR repeat</keyword>
<comment type="caution">
    <text evidence="4">The sequence shown here is derived from an EMBL/GenBank/DDBJ whole genome shotgun (WGS) entry which is preliminary data.</text>
</comment>
<dbReference type="InterPro" id="IPR011042">
    <property type="entry name" value="6-blade_b-propeller_TolB-like"/>
</dbReference>
<feature type="repeat" description="TPR" evidence="3">
    <location>
        <begin position="553"/>
        <end position="586"/>
    </location>
</feature>
<dbReference type="InterPro" id="IPR011990">
    <property type="entry name" value="TPR-like_helical_dom_sf"/>
</dbReference>
<feature type="repeat" description="TPR" evidence="3">
    <location>
        <begin position="485"/>
        <end position="518"/>
    </location>
</feature>
<feature type="repeat" description="TPR" evidence="3">
    <location>
        <begin position="655"/>
        <end position="688"/>
    </location>
</feature>
<keyword evidence="1" id="KW-0677">Repeat</keyword>
<dbReference type="SUPFAM" id="SSF82171">
    <property type="entry name" value="DPP6 N-terminal domain-like"/>
    <property type="match status" value="1"/>
</dbReference>
<evidence type="ECO:0000256" key="2">
    <source>
        <dbReference type="ARBA" id="ARBA00022803"/>
    </source>
</evidence>
<dbReference type="GO" id="GO:0016192">
    <property type="term" value="P:vesicle-mediated transport"/>
    <property type="evidence" value="ECO:0007669"/>
    <property type="project" value="UniProtKB-ARBA"/>
</dbReference>
<evidence type="ECO:0000256" key="1">
    <source>
        <dbReference type="ARBA" id="ARBA00022737"/>
    </source>
</evidence>
<dbReference type="AlphaFoldDB" id="A0A9X3J9C7"/>
<dbReference type="GO" id="GO:0005737">
    <property type="term" value="C:cytoplasm"/>
    <property type="evidence" value="ECO:0007669"/>
    <property type="project" value="UniProtKB-ARBA"/>
</dbReference>
<dbReference type="InterPro" id="IPR015374">
    <property type="entry name" value="ChAPs"/>
</dbReference>
<dbReference type="EMBL" id="JAPOHD010000061">
    <property type="protein sequence ID" value="MCY1722640.1"/>
    <property type="molecule type" value="Genomic_DNA"/>
</dbReference>
<evidence type="ECO:0000313" key="4">
    <source>
        <dbReference type="EMBL" id="MCY1722640.1"/>
    </source>
</evidence>
<dbReference type="InterPro" id="IPR019734">
    <property type="entry name" value="TPR_rpt"/>
</dbReference>
<evidence type="ECO:0000313" key="5">
    <source>
        <dbReference type="Proteomes" id="UP001145087"/>
    </source>
</evidence>
<dbReference type="GO" id="GO:0012505">
    <property type="term" value="C:endomembrane system"/>
    <property type="evidence" value="ECO:0007669"/>
    <property type="project" value="UniProtKB-ARBA"/>
</dbReference>
<dbReference type="Pfam" id="PF00515">
    <property type="entry name" value="TPR_1"/>
    <property type="match status" value="1"/>
</dbReference>
<dbReference type="PANTHER" id="PTHR44858">
    <property type="entry name" value="TETRATRICOPEPTIDE REPEAT PROTEIN 6"/>
    <property type="match status" value="1"/>
</dbReference>
<feature type="repeat" description="TPR" evidence="3">
    <location>
        <begin position="762"/>
        <end position="795"/>
    </location>
</feature>
<dbReference type="Pfam" id="PF13181">
    <property type="entry name" value="TPR_8"/>
    <property type="match status" value="1"/>
</dbReference>